<dbReference type="Proteomes" id="UP000484255">
    <property type="component" value="Unassembled WGS sequence"/>
</dbReference>
<dbReference type="RefSeq" id="WP_163458233.1">
    <property type="nucleotide sequence ID" value="NZ_JAAGOH010000017.1"/>
</dbReference>
<keyword evidence="2" id="KW-1185">Reference proteome</keyword>
<evidence type="ECO:0000313" key="1">
    <source>
        <dbReference type="EMBL" id="NDY92382.1"/>
    </source>
</evidence>
<accession>A0A7C9TL71</accession>
<protein>
    <recommendedName>
        <fullName evidence="3">Polyhydroxyalkanoic acid synthase</fullName>
    </recommendedName>
</protein>
<comment type="caution">
    <text evidence="1">The sequence shown here is derived from an EMBL/GenBank/DDBJ whole genome shotgun (WGS) entry which is preliminary data.</text>
</comment>
<evidence type="ECO:0000313" key="2">
    <source>
        <dbReference type="Proteomes" id="UP000484255"/>
    </source>
</evidence>
<dbReference type="Pfam" id="PF09650">
    <property type="entry name" value="PHA_gran_rgn"/>
    <property type="match status" value="1"/>
</dbReference>
<sequence length="99" mass="10956">MSDISVRRSHNRGQAWCLEQGQAWARMAEQKFDVTCTTTQVNGCPAIEFKRSGVQGVVLMGEDFIDISAKLGLLFKPFAKRAQDEVGQGLDKLIAKGRL</sequence>
<reference evidence="1 2" key="1">
    <citation type="submission" date="2020-02" db="EMBL/GenBank/DDBJ databases">
        <title>Ideonella bacterium strain TBM-1.</title>
        <authorList>
            <person name="Chen W.-M."/>
        </authorList>
    </citation>
    <scope>NUCLEOTIDE SEQUENCE [LARGE SCALE GENOMIC DNA]</scope>
    <source>
        <strain evidence="1 2">TBM-1</strain>
    </source>
</reference>
<evidence type="ECO:0008006" key="3">
    <source>
        <dbReference type="Google" id="ProtNLM"/>
    </source>
</evidence>
<dbReference type="NCBIfam" id="TIGR02610">
    <property type="entry name" value="PHA_gran_rgn"/>
    <property type="match status" value="1"/>
</dbReference>
<gene>
    <name evidence="1" type="ORF">G3A44_14425</name>
</gene>
<dbReference type="AlphaFoldDB" id="A0A7C9TL71"/>
<dbReference type="InterPro" id="IPR013433">
    <property type="entry name" value="PHA_gran_rgn"/>
</dbReference>
<proteinExistence type="predicted"/>
<organism evidence="1 2">
    <name type="scientific">Ideonella livida</name>
    <dbReference type="NCBI Taxonomy" id="2707176"/>
    <lineage>
        <taxon>Bacteria</taxon>
        <taxon>Pseudomonadati</taxon>
        <taxon>Pseudomonadota</taxon>
        <taxon>Betaproteobacteria</taxon>
        <taxon>Burkholderiales</taxon>
        <taxon>Sphaerotilaceae</taxon>
        <taxon>Ideonella</taxon>
    </lineage>
</organism>
<dbReference type="EMBL" id="JAAGOH010000017">
    <property type="protein sequence ID" value="NDY92382.1"/>
    <property type="molecule type" value="Genomic_DNA"/>
</dbReference>
<name>A0A7C9TL71_9BURK</name>